<gene>
    <name evidence="11 14" type="primary">atpB</name>
    <name evidence="14" type="ORF">H9977_02835</name>
</gene>
<dbReference type="PRINTS" id="PR00123">
    <property type="entry name" value="ATPASEA"/>
</dbReference>
<keyword evidence="11" id="KW-1003">Cell membrane</keyword>
<feature type="signal peptide" evidence="13">
    <location>
        <begin position="1"/>
        <end position="27"/>
    </location>
</feature>
<dbReference type="EMBL" id="DXEL01000025">
    <property type="protein sequence ID" value="HIX73965.1"/>
    <property type="molecule type" value="Genomic_DNA"/>
</dbReference>
<evidence type="ECO:0000256" key="7">
    <source>
        <dbReference type="ARBA" id="ARBA00022989"/>
    </source>
</evidence>
<comment type="similarity">
    <text evidence="2 11 12">Belongs to the ATPase A chain family.</text>
</comment>
<evidence type="ECO:0000256" key="1">
    <source>
        <dbReference type="ARBA" id="ARBA00004141"/>
    </source>
</evidence>
<feature type="transmembrane region" description="Helical" evidence="11">
    <location>
        <begin position="121"/>
        <end position="140"/>
    </location>
</feature>
<sequence length="353" mass="39442">MRNNLKNNRFIGLIVGLLLCVAPMMKADATEEGDVNVQKIVFSHIQDAYTWHITEWNGKEVAIPLPIIVKGDEGWKVFMSNRLHHGENYEGFYIAQEGDHVGKVVTQNSAGEEIRPLDISLTKNVCGLFLSCALLLIIILRTARWYGKHPNEVPKGFTGIVEVVVTYIEDDVIKNSIGKEYYKPYSSFLQTVFFFILINNLIGIIPIFPGGANVTGNIAITFVLAVCTFIAVNLFAATKGYWKDIFWPNVPIYLKLPLPIMPFVEFFGVFTKPFALMIRLFANIMAGHTIILALTCLIFITVSMGVAVNMGMTLVSIVFCVFMNCLELFVACLQAYIFTLLSANYIGLAKVKD</sequence>
<dbReference type="InterPro" id="IPR000568">
    <property type="entry name" value="ATP_synth_F0_asu"/>
</dbReference>
<dbReference type="PANTHER" id="PTHR11410">
    <property type="entry name" value="ATP SYNTHASE SUBUNIT A"/>
    <property type="match status" value="1"/>
</dbReference>
<keyword evidence="7 11" id="KW-1133">Transmembrane helix</keyword>
<evidence type="ECO:0000256" key="4">
    <source>
        <dbReference type="ARBA" id="ARBA00022547"/>
    </source>
</evidence>
<keyword evidence="5 11" id="KW-0812">Transmembrane</keyword>
<organism evidence="14 15">
    <name type="scientific">Candidatus Parabacteroides intestinipullorum</name>
    <dbReference type="NCBI Taxonomy" id="2838723"/>
    <lineage>
        <taxon>Bacteria</taxon>
        <taxon>Pseudomonadati</taxon>
        <taxon>Bacteroidota</taxon>
        <taxon>Bacteroidia</taxon>
        <taxon>Bacteroidales</taxon>
        <taxon>Tannerellaceae</taxon>
        <taxon>Parabacteroides</taxon>
    </lineage>
</organism>
<dbReference type="GO" id="GO:0045259">
    <property type="term" value="C:proton-transporting ATP synthase complex"/>
    <property type="evidence" value="ECO:0007669"/>
    <property type="project" value="UniProtKB-KW"/>
</dbReference>
<evidence type="ECO:0000256" key="12">
    <source>
        <dbReference type="RuleBase" id="RU000483"/>
    </source>
</evidence>
<proteinExistence type="inferred from homology"/>
<evidence type="ECO:0000313" key="14">
    <source>
        <dbReference type="EMBL" id="HIX73965.1"/>
    </source>
</evidence>
<evidence type="ECO:0000256" key="13">
    <source>
        <dbReference type="SAM" id="SignalP"/>
    </source>
</evidence>
<keyword evidence="10 11" id="KW-0066">ATP synthesis</keyword>
<dbReference type="InterPro" id="IPR045083">
    <property type="entry name" value="ATP_synth_F0_asu_bact/mt"/>
</dbReference>
<keyword evidence="4 11" id="KW-0138">CF(0)</keyword>
<dbReference type="GO" id="GO:0005886">
    <property type="term" value="C:plasma membrane"/>
    <property type="evidence" value="ECO:0007669"/>
    <property type="project" value="UniProtKB-SubCell"/>
</dbReference>
<keyword evidence="6 11" id="KW-0375">Hydrogen ion transport</keyword>
<feature type="transmembrane region" description="Helical" evidence="11">
    <location>
        <begin position="214"/>
        <end position="238"/>
    </location>
</feature>
<dbReference type="Proteomes" id="UP000886740">
    <property type="component" value="Unassembled WGS sequence"/>
</dbReference>
<dbReference type="GO" id="GO:0046933">
    <property type="term" value="F:proton-transporting ATP synthase activity, rotational mechanism"/>
    <property type="evidence" value="ECO:0007669"/>
    <property type="project" value="UniProtKB-UniRule"/>
</dbReference>
<dbReference type="SUPFAM" id="SSF81336">
    <property type="entry name" value="F1F0 ATP synthase subunit A"/>
    <property type="match status" value="1"/>
</dbReference>
<evidence type="ECO:0000256" key="5">
    <source>
        <dbReference type="ARBA" id="ARBA00022692"/>
    </source>
</evidence>
<evidence type="ECO:0000256" key="3">
    <source>
        <dbReference type="ARBA" id="ARBA00022448"/>
    </source>
</evidence>
<accession>A0A9D1X7E2</accession>
<evidence type="ECO:0000256" key="9">
    <source>
        <dbReference type="ARBA" id="ARBA00023136"/>
    </source>
</evidence>
<evidence type="ECO:0000256" key="10">
    <source>
        <dbReference type="ARBA" id="ARBA00023310"/>
    </source>
</evidence>
<comment type="subcellular location">
    <subcellularLocation>
        <location evidence="11 12">Cell membrane</location>
        <topology evidence="11 12">Multi-pass membrane protein</topology>
    </subcellularLocation>
    <subcellularLocation>
        <location evidence="1">Membrane</location>
        <topology evidence="1">Multi-pass membrane protein</topology>
    </subcellularLocation>
</comment>
<dbReference type="AlphaFoldDB" id="A0A9D1X7E2"/>
<dbReference type="InterPro" id="IPR035908">
    <property type="entry name" value="F0_ATP_A_sf"/>
</dbReference>
<feature type="transmembrane region" description="Helical" evidence="11">
    <location>
        <begin position="188"/>
        <end position="208"/>
    </location>
</feature>
<dbReference type="PANTHER" id="PTHR11410:SF0">
    <property type="entry name" value="ATP SYNTHASE SUBUNIT A"/>
    <property type="match status" value="1"/>
</dbReference>
<evidence type="ECO:0000256" key="6">
    <source>
        <dbReference type="ARBA" id="ARBA00022781"/>
    </source>
</evidence>
<comment type="function">
    <text evidence="11 12">Key component of the proton channel; it plays a direct role in the translocation of protons across the membrane.</text>
</comment>
<keyword evidence="3 11" id="KW-0813">Transport</keyword>
<dbReference type="HAMAP" id="MF_01393">
    <property type="entry name" value="ATP_synth_a_bact"/>
    <property type="match status" value="1"/>
</dbReference>
<dbReference type="Gene3D" id="1.20.120.220">
    <property type="entry name" value="ATP synthase, F0 complex, subunit A"/>
    <property type="match status" value="1"/>
</dbReference>
<feature type="transmembrane region" description="Helical" evidence="11">
    <location>
        <begin position="314"/>
        <end position="338"/>
    </location>
</feature>
<name>A0A9D1X7E2_9BACT</name>
<reference evidence="14" key="1">
    <citation type="journal article" date="2021" name="PeerJ">
        <title>Extensive microbial diversity within the chicken gut microbiome revealed by metagenomics and culture.</title>
        <authorList>
            <person name="Gilroy R."/>
            <person name="Ravi A."/>
            <person name="Getino M."/>
            <person name="Pursley I."/>
            <person name="Horton D.L."/>
            <person name="Alikhan N.F."/>
            <person name="Baker D."/>
            <person name="Gharbi K."/>
            <person name="Hall N."/>
            <person name="Watson M."/>
            <person name="Adriaenssens E.M."/>
            <person name="Foster-Nyarko E."/>
            <person name="Jarju S."/>
            <person name="Secka A."/>
            <person name="Antonio M."/>
            <person name="Oren A."/>
            <person name="Chaudhuri R.R."/>
            <person name="La Ragione R."/>
            <person name="Hildebrand F."/>
            <person name="Pallen M.J."/>
        </authorList>
    </citation>
    <scope>NUCLEOTIDE SEQUENCE</scope>
    <source>
        <strain evidence="14">ChiGjej6B6-14162</strain>
    </source>
</reference>
<reference evidence="14" key="2">
    <citation type="submission" date="2021-04" db="EMBL/GenBank/DDBJ databases">
        <authorList>
            <person name="Gilroy R."/>
        </authorList>
    </citation>
    <scope>NUCLEOTIDE SEQUENCE</scope>
    <source>
        <strain evidence="14">ChiGjej6B6-14162</strain>
    </source>
</reference>
<dbReference type="Pfam" id="PF00119">
    <property type="entry name" value="ATP-synt_A"/>
    <property type="match status" value="1"/>
</dbReference>
<comment type="caution">
    <text evidence="14">The sequence shown here is derived from an EMBL/GenBank/DDBJ whole genome shotgun (WGS) entry which is preliminary data.</text>
</comment>
<evidence type="ECO:0000256" key="2">
    <source>
        <dbReference type="ARBA" id="ARBA00006810"/>
    </source>
</evidence>
<keyword evidence="13" id="KW-0732">Signal</keyword>
<evidence type="ECO:0000313" key="15">
    <source>
        <dbReference type="Proteomes" id="UP000886740"/>
    </source>
</evidence>
<evidence type="ECO:0000256" key="11">
    <source>
        <dbReference type="HAMAP-Rule" id="MF_01393"/>
    </source>
</evidence>
<evidence type="ECO:0000256" key="8">
    <source>
        <dbReference type="ARBA" id="ARBA00023065"/>
    </source>
</evidence>
<keyword evidence="8 11" id="KW-0406">Ion transport</keyword>
<protein>
    <recommendedName>
        <fullName evidence="11 12">ATP synthase subunit a</fullName>
    </recommendedName>
    <alternativeName>
        <fullName evidence="11">ATP synthase F0 sector subunit a</fullName>
    </alternativeName>
    <alternativeName>
        <fullName evidence="11">F-ATPase subunit 6</fullName>
    </alternativeName>
</protein>
<feature type="chain" id="PRO_5038701657" description="ATP synthase subunit a" evidence="13">
    <location>
        <begin position="28"/>
        <end position="353"/>
    </location>
</feature>
<keyword evidence="9 11" id="KW-0472">Membrane</keyword>
<feature type="transmembrane region" description="Helical" evidence="11">
    <location>
        <begin position="276"/>
        <end position="302"/>
    </location>
</feature>
<dbReference type="NCBIfam" id="TIGR01131">
    <property type="entry name" value="ATP_synt_6_or_A"/>
    <property type="match status" value="1"/>
</dbReference>
<dbReference type="CDD" id="cd00310">
    <property type="entry name" value="ATP-synt_Fo_a_6"/>
    <property type="match status" value="1"/>
</dbReference>